<sequence>MVMPGDNVSITVKLIAPIAMTEGLRFAIREGGRTVGAGVVATIVA</sequence>
<dbReference type="EMBL" id="CABPSI010000009">
    <property type="protein sequence ID" value="VVE59157.1"/>
    <property type="molecule type" value="Genomic_DNA"/>
</dbReference>
<organism evidence="6 7">
    <name type="scientific">Pandoraea iniqua</name>
    <dbReference type="NCBI Taxonomy" id="2508288"/>
    <lineage>
        <taxon>Bacteria</taxon>
        <taxon>Pseudomonadati</taxon>
        <taxon>Pseudomonadota</taxon>
        <taxon>Betaproteobacteria</taxon>
        <taxon>Burkholderiales</taxon>
        <taxon>Burkholderiaceae</taxon>
        <taxon>Pandoraea</taxon>
    </lineage>
</organism>
<evidence type="ECO:0000256" key="1">
    <source>
        <dbReference type="ARBA" id="ARBA00022741"/>
    </source>
</evidence>
<evidence type="ECO:0000256" key="4">
    <source>
        <dbReference type="ARBA" id="ARBA00023134"/>
    </source>
</evidence>
<evidence type="ECO:0000313" key="7">
    <source>
        <dbReference type="Proteomes" id="UP000333828"/>
    </source>
</evidence>
<keyword evidence="7" id="KW-1185">Reference proteome</keyword>
<reference evidence="6 7" key="1">
    <citation type="submission" date="2019-08" db="EMBL/GenBank/DDBJ databases">
        <authorList>
            <person name="Peeters C."/>
        </authorList>
    </citation>
    <scope>NUCLEOTIDE SEQUENCE [LARGE SCALE GENOMIC DNA]</scope>
    <source>
        <strain evidence="6 7">LMG 31115</strain>
    </source>
</reference>
<evidence type="ECO:0000256" key="3">
    <source>
        <dbReference type="ARBA" id="ARBA00022917"/>
    </source>
</evidence>
<evidence type="ECO:0000259" key="5">
    <source>
        <dbReference type="Pfam" id="PF03143"/>
    </source>
</evidence>
<keyword evidence="1" id="KW-0547">Nucleotide-binding</keyword>
<proteinExistence type="predicted"/>
<dbReference type="GO" id="GO:0003746">
    <property type="term" value="F:translation elongation factor activity"/>
    <property type="evidence" value="ECO:0007669"/>
    <property type="project" value="UniProtKB-KW"/>
</dbReference>
<dbReference type="AlphaFoldDB" id="A0A5E4ZEQ5"/>
<evidence type="ECO:0000313" key="6">
    <source>
        <dbReference type="EMBL" id="VVE59157.1"/>
    </source>
</evidence>
<dbReference type="InterPro" id="IPR004160">
    <property type="entry name" value="Transl_elong_EFTu/EF1A_C"/>
</dbReference>
<keyword evidence="4" id="KW-0342">GTP-binding</keyword>
<dbReference type="InterPro" id="IPR009001">
    <property type="entry name" value="Transl_elong_EF1A/Init_IF2_C"/>
</dbReference>
<gene>
    <name evidence="6" type="primary">tufA_2</name>
    <name evidence="6" type="ORF">PIN31115_05469</name>
</gene>
<dbReference type="Gene3D" id="2.40.30.10">
    <property type="entry name" value="Translation factors"/>
    <property type="match status" value="1"/>
</dbReference>
<evidence type="ECO:0000256" key="2">
    <source>
        <dbReference type="ARBA" id="ARBA00022768"/>
    </source>
</evidence>
<dbReference type="Pfam" id="PF03143">
    <property type="entry name" value="GTP_EFTU_D3"/>
    <property type="match status" value="1"/>
</dbReference>
<keyword evidence="3" id="KW-0648">Protein biosynthesis</keyword>
<dbReference type="SUPFAM" id="SSF50465">
    <property type="entry name" value="EF-Tu/eEF-1alpha/eIF2-gamma C-terminal domain"/>
    <property type="match status" value="1"/>
</dbReference>
<name>A0A5E4ZEQ5_9BURK</name>
<keyword evidence="2 6" id="KW-0251">Elongation factor</keyword>
<dbReference type="GO" id="GO:0005525">
    <property type="term" value="F:GTP binding"/>
    <property type="evidence" value="ECO:0007669"/>
    <property type="project" value="UniProtKB-KW"/>
</dbReference>
<feature type="domain" description="Translation elongation factor EFTu/EF1A C-terminal" evidence="5">
    <location>
        <begin position="1"/>
        <end position="43"/>
    </location>
</feature>
<dbReference type="Proteomes" id="UP000333828">
    <property type="component" value="Unassembled WGS sequence"/>
</dbReference>
<accession>A0A5E4ZEQ5</accession>
<protein>
    <submittedName>
        <fullName evidence="6">Elongation factor Tu</fullName>
    </submittedName>
</protein>